<dbReference type="Proteomes" id="UP000297963">
    <property type="component" value="Unassembled WGS sequence"/>
</dbReference>
<protein>
    <recommendedName>
        <fullName evidence="6">PH domain-containing protein</fullName>
    </recommendedName>
</protein>
<gene>
    <name evidence="3" type="ORF">E3O11_05540</name>
    <name evidence="2" type="ORF">SAMN05216274_10289</name>
</gene>
<sequence length="186" mass="20497">MTISDEVEPAQIRVLRPRERIISHAIIAALALFIPLFLVLYWLSIPRQTWPFVLEIQCGFTALGVIFGLGVSKMALRVTPDRLSVRSLLGRETHVAIADIGSVVLVELYQSGTADCLPHLYLLDAAGDVLVHLSGQIWSRSTIESAIDQLGVAVLRPPDPLTVAELGQLRPQLVRRLARHAARLND</sequence>
<evidence type="ECO:0008006" key="6">
    <source>
        <dbReference type="Google" id="ProtNLM"/>
    </source>
</evidence>
<keyword evidence="1" id="KW-0812">Transmembrane</keyword>
<comment type="caution">
    <text evidence="3">The sequence shown here is derived from an EMBL/GenBank/DDBJ whole genome shotgun (WGS) entry which is preliminary data.</text>
</comment>
<dbReference type="STRING" id="995038.SAMN05216274_10289"/>
<reference evidence="2 4" key="1">
    <citation type="submission" date="2016-10" db="EMBL/GenBank/DDBJ databases">
        <authorList>
            <person name="Varghese N."/>
            <person name="Submissions S."/>
        </authorList>
    </citation>
    <scope>NUCLEOTIDE SEQUENCE [LARGE SCALE GENOMIC DNA]</scope>
    <source>
        <strain evidence="2 4">GMCC 1.11211</strain>
    </source>
</reference>
<proteinExistence type="predicted"/>
<evidence type="ECO:0000256" key="1">
    <source>
        <dbReference type="SAM" id="Phobius"/>
    </source>
</evidence>
<name>A0A1I2YJF3_9MICO</name>
<keyword evidence="1" id="KW-1133">Transmembrane helix</keyword>
<feature type="transmembrane region" description="Helical" evidence="1">
    <location>
        <begin position="49"/>
        <end position="72"/>
    </location>
</feature>
<dbReference type="AlphaFoldDB" id="A0A1I2YJF3"/>
<reference evidence="3 5" key="2">
    <citation type="submission" date="2019-03" db="EMBL/GenBank/DDBJ databases">
        <title>Genomics of glacier-inhabiting Cryobacterium strains.</title>
        <authorList>
            <person name="Liu Q."/>
            <person name="Xin Y.-H."/>
        </authorList>
    </citation>
    <scope>NUCLEOTIDE SEQUENCE [LARGE SCALE GENOMIC DNA]</scope>
    <source>
        <strain evidence="3 5">Hh34</strain>
    </source>
</reference>
<accession>A0A1I2YJF3</accession>
<evidence type="ECO:0000313" key="2">
    <source>
        <dbReference type="EMBL" id="SFH25186.1"/>
    </source>
</evidence>
<evidence type="ECO:0000313" key="4">
    <source>
        <dbReference type="Proteomes" id="UP000199681"/>
    </source>
</evidence>
<organism evidence="3 5">
    <name type="scientific">Cryobacterium levicorallinum</name>
    <dbReference type="NCBI Taxonomy" id="995038"/>
    <lineage>
        <taxon>Bacteria</taxon>
        <taxon>Bacillati</taxon>
        <taxon>Actinomycetota</taxon>
        <taxon>Actinomycetes</taxon>
        <taxon>Micrococcales</taxon>
        <taxon>Microbacteriaceae</taxon>
        <taxon>Cryobacterium</taxon>
    </lineage>
</organism>
<keyword evidence="4" id="KW-1185">Reference proteome</keyword>
<evidence type="ECO:0000313" key="3">
    <source>
        <dbReference type="EMBL" id="TFB85970.1"/>
    </source>
</evidence>
<dbReference type="RefSeq" id="WP_134495432.1">
    <property type="nucleotide sequence ID" value="NZ_BKAC01000008.1"/>
</dbReference>
<evidence type="ECO:0000313" key="5">
    <source>
        <dbReference type="Proteomes" id="UP000297963"/>
    </source>
</evidence>
<dbReference type="EMBL" id="SOFE01000011">
    <property type="protein sequence ID" value="TFB85970.1"/>
    <property type="molecule type" value="Genomic_DNA"/>
</dbReference>
<feature type="transmembrane region" description="Helical" evidence="1">
    <location>
        <begin position="21"/>
        <end position="43"/>
    </location>
</feature>
<dbReference type="EMBL" id="FOPW01000002">
    <property type="protein sequence ID" value="SFH25186.1"/>
    <property type="molecule type" value="Genomic_DNA"/>
</dbReference>
<keyword evidence="1" id="KW-0472">Membrane</keyword>
<dbReference type="Proteomes" id="UP000199681">
    <property type="component" value="Unassembled WGS sequence"/>
</dbReference>